<gene>
    <name evidence="3" type="ORF">NTEN_LOCUS7047</name>
</gene>
<evidence type="ECO:0000313" key="3">
    <source>
        <dbReference type="EMBL" id="CAB0001260.1"/>
    </source>
</evidence>
<dbReference type="EMBL" id="CADCXU010010456">
    <property type="protein sequence ID" value="CAB0001260.1"/>
    <property type="molecule type" value="Genomic_DNA"/>
</dbReference>
<dbReference type="Proteomes" id="UP000479000">
    <property type="component" value="Unassembled WGS sequence"/>
</dbReference>
<accession>A0A6H5GEA7</accession>
<proteinExistence type="predicted"/>
<evidence type="ECO:0000313" key="4">
    <source>
        <dbReference type="Proteomes" id="UP000479000"/>
    </source>
</evidence>
<sequence length="285" mass="31371">MGISTREVGAPKFPPREGGNAQPGYGNTSRSRSRVTVWADGCVIFQREITRQYLGIENNTYSKPVMRSGETSGGNEAKKVNSGIDTKSSQGSDGGRENHSLYGIEITACFIVVLLFVITALDFRVQHLQGKERQALKKSNNGPFPRLESREALRACSVDKMWVGGSGAPRNRVSIRFVSIRMTVKISIRIRIRARASFNIVTYGTKEKKKKGAGSVNRCSSSISLVARLQTMPVRETCEKTSEYSSKLSETRADKKNSADGSRSSEGSVRGRLKNVSIRYATFSE</sequence>
<dbReference type="AlphaFoldDB" id="A0A6H5GEA7"/>
<keyword evidence="2" id="KW-0812">Transmembrane</keyword>
<feature type="region of interest" description="Disordered" evidence="1">
    <location>
        <begin position="1"/>
        <end position="30"/>
    </location>
</feature>
<reference evidence="3 4" key="1">
    <citation type="submission" date="2020-02" db="EMBL/GenBank/DDBJ databases">
        <authorList>
            <person name="Ferguson B K."/>
        </authorList>
    </citation>
    <scope>NUCLEOTIDE SEQUENCE [LARGE SCALE GENOMIC DNA]</scope>
</reference>
<keyword evidence="4" id="KW-1185">Reference proteome</keyword>
<feature type="region of interest" description="Disordered" evidence="1">
    <location>
        <begin position="62"/>
        <end position="96"/>
    </location>
</feature>
<feature type="compositionally biased region" description="Basic and acidic residues" evidence="1">
    <location>
        <begin position="249"/>
        <end position="258"/>
    </location>
</feature>
<keyword evidence="2" id="KW-0472">Membrane</keyword>
<evidence type="ECO:0000256" key="2">
    <source>
        <dbReference type="SAM" id="Phobius"/>
    </source>
</evidence>
<protein>
    <submittedName>
        <fullName evidence="3">Uncharacterized protein</fullName>
    </submittedName>
</protein>
<evidence type="ECO:0000256" key="1">
    <source>
        <dbReference type="SAM" id="MobiDB-lite"/>
    </source>
</evidence>
<feature type="compositionally biased region" description="Low complexity" evidence="1">
    <location>
        <begin position="261"/>
        <end position="270"/>
    </location>
</feature>
<feature type="transmembrane region" description="Helical" evidence="2">
    <location>
        <begin position="101"/>
        <end position="123"/>
    </location>
</feature>
<organism evidence="3 4">
    <name type="scientific">Nesidiocoris tenuis</name>
    <dbReference type="NCBI Taxonomy" id="355587"/>
    <lineage>
        <taxon>Eukaryota</taxon>
        <taxon>Metazoa</taxon>
        <taxon>Ecdysozoa</taxon>
        <taxon>Arthropoda</taxon>
        <taxon>Hexapoda</taxon>
        <taxon>Insecta</taxon>
        <taxon>Pterygota</taxon>
        <taxon>Neoptera</taxon>
        <taxon>Paraneoptera</taxon>
        <taxon>Hemiptera</taxon>
        <taxon>Heteroptera</taxon>
        <taxon>Panheteroptera</taxon>
        <taxon>Cimicomorpha</taxon>
        <taxon>Miridae</taxon>
        <taxon>Dicyphina</taxon>
        <taxon>Nesidiocoris</taxon>
    </lineage>
</organism>
<feature type="region of interest" description="Disordered" evidence="1">
    <location>
        <begin position="237"/>
        <end position="270"/>
    </location>
</feature>
<name>A0A6H5GEA7_9HEMI</name>
<keyword evidence="2" id="KW-1133">Transmembrane helix</keyword>